<proteinExistence type="predicted"/>
<protein>
    <submittedName>
        <fullName evidence="3">Uncharacterized protein</fullName>
    </submittedName>
</protein>
<keyword evidence="2" id="KW-1133">Transmembrane helix</keyword>
<keyword evidence="2" id="KW-0472">Membrane</keyword>
<keyword evidence="1" id="KW-0175">Coiled coil</keyword>
<dbReference type="RefSeq" id="WP_036783634.1">
    <property type="nucleotide sequence ID" value="NZ_AVBG01000007.1"/>
</dbReference>
<evidence type="ECO:0000256" key="1">
    <source>
        <dbReference type="SAM" id="Coils"/>
    </source>
</evidence>
<accession>A0A0A2UTJ7</accession>
<dbReference type="EMBL" id="AVBG01000007">
    <property type="protein sequence ID" value="KGP91244.1"/>
    <property type="molecule type" value="Genomic_DNA"/>
</dbReference>
<evidence type="ECO:0000313" key="3">
    <source>
        <dbReference type="EMBL" id="KGP91244.1"/>
    </source>
</evidence>
<feature type="coiled-coil region" evidence="1">
    <location>
        <begin position="21"/>
        <end position="50"/>
    </location>
</feature>
<evidence type="ECO:0000313" key="4">
    <source>
        <dbReference type="Proteomes" id="UP000030153"/>
    </source>
</evidence>
<dbReference type="Proteomes" id="UP000030153">
    <property type="component" value="Unassembled WGS sequence"/>
</dbReference>
<evidence type="ECO:0000256" key="2">
    <source>
        <dbReference type="SAM" id="Phobius"/>
    </source>
</evidence>
<sequence length="61" mass="7258">MSLFFYITVMTGLALIYYGYVKKLEADLKKKELEIEEKKIDLEIKKEESRLIREEQSDQGL</sequence>
<organism evidence="3 4">
    <name type="scientific">Pontibacillus chungwhensis BH030062</name>
    <dbReference type="NCBI Taxonomy" id="1385513"/>
    <lineage>
        <taxon>Bacteria</taxon>
        <taxon>Bacillati</taxon>
        <taxon>Bacillota</taxon>
        <taxon>Bacilli</taxon>
        <taxon>Bacillales</taxon>
        <taxon>Bacillaceae</taxon>
        <taxon>Pontibacillus</taxon>
    </lineage>
</organism>
<dbReference type="STRING" id="1385513.N780_08515"/>
<comment type="caution">
    <text evidence="3">The sequence shown here is derived from an EMBL/GenBank/DDBJ whole genome shotgun (WGS) entry which is preliminary data.</text>
</comment>
<reference evidence="3 4" key="1">
    <citation type="submission" date="2013-08" db="EMBL/GenBank/DDBJ databases">
        <title>Genome of Pontibacillus chungwhensis.</title>
        <authorList>
            <person name="Wang Q."/>
            <person name="Wang G."/>
        </authorList>
    </citation>
    <scope>NUCLEOTIDE SEQUENCE [LARGE SCALE GENOMIC DNA]</scope>
    <source>
        <strain evidence="3 4">BH030062</strain>
    </source>
</reference>
<name>A0A0A2UTJ7_9BACI</name>
<keyword evidence="2" id="KW-0812">Transmembrane</keyword>
<keyword evidence="4" id="KW-1185">Reference proteome</keyword>
<dbReference type="AlphaFoldDB" id="A0A0A2UTJ7"/>
<gene>
    <name evidence="3" type="ORF">N780_08515</name>
</gene>
<feature type="transmembrane region" description="Helical" evidence="2">
    <location>
        <begin position="6"/>
        <end position="21"/>
    </location>
</feature>